<dbReference type="InterPro" id="IPR022742">
    <property type="entry name" value="Hydrolase_4"/>
</dbReference>
<dbReference type="Gene3D" id="3.40.50.1820">
    <property type="entry name" value="alpha/beta hydrolase"/>
    <property type="match status" value="1"/>
</dbReference>
<protein>
    <recommendedName>
        <fullName evidence="2">Serine aminopeptidase S33 domain-containing protein</fullName>
    </recommendedName>
</protein>
<dbReference type="PATRIC" id="fig|1121335.3.peg.2103"/>
<sequence>MSDILCRPFSCRRGNLTIRGHVFRKNTGVLPTIIICHGFMANQRSVRHYAKLAASIGFAAFTFDFCGGCVIGKSDGRQSEMSVLTEVEDLKAVIGYIKTRDDTDSSRISLMGCSQGGVVCALTAAQIPDEIERLILFYPAFCIPDDARRGKMMFARFDPDNIPPVVSRFPMRLGAVYVKDVINMNIFEEITGYNGPVLLVHGTKDNIVDISYSRKAKEIYKNCEYLEIEGAGHSFNKMHDRVAMDALKKFLSGRV</sequence>
<dbReference type="Pfam" id="PF12146">
    <property type="entry name" value="Hydrolase_4"/>
    <property type="match status" value="1"/>
</dbReference>
<dbReference type="PANTHER" id="PTHR22946:SF9">
    <property type="entry name" value="POLYKETIDE TRANSFERASE AF380"/>
    <property type="match status" value="1"/>
</dbReference>
<keyword evidence="4" id="KW-1185">Reference proteome</keyword>
<reference evidence="3 4" key="1">
    <citation type="journal article" date="2013" name="Genome Announc.">
        <title>Complete genome sequence of Clostridium stercorarium subsp. stercorarium strain DSM 8532, a thermophilic degrader of plant cell wall fibers.</title>
        <authorList>
            <person name="Poehlein A."/>
            <person name="Zverlov V.V."/>
            <person name="Daniel R."/>
            <person name="Schwarz W.H."/>
            <person name="Liebl W."/>
        </authorList>
    </citation>
    <scope>NUCLEOTIDE SEQUENCE [LARGE SCALE GENOMIC DNA]</scope>
    <source>
        <strain evidence="4">ATCC 35414 / DSM 8532 / NCIMB 11754</strain>
    </source>
</reference>
<dbReference type="RefSeq" id="WP_015359747.1">
    <property type="nucleotide sequence ID" value="NC_020134.1"/>
</dbReference>
<dbReference type="PANTHER" id="PTHR22946">
    <property type="entry name" value="DIENELACTONE HYDROLASE DOMAIN-CONTAINING PROTEIN-RELATED"/>
    <property type="match status" value="1"/>
</dbReference>
<dbReference type="KEGG" id="css:Cst_c20950"/>
<feature type="domain" description="Serine aminopeptidase S33" evidence="2">
    <location>
        <begin position="32"/>
        <end position="156"/>
    </location>
</feature>
<proteinExistence type="predicted"/>
<dbReference type="EMBL" id="CP004044">
    <property type="protein sequence ID" value="AGC69068.1"/>
    <property type="molecule type" value="Genomic_DNA"/>
</dbReference>
<keyword evidence="1" id="KW-0378">Hydrolase</keyword>
<evidence type="ECO:0000313" key="3">
    <source>
        <dbReference type="EMBL" id="AGC69068.1"/>
    </source>
</evidence>
<dbReference type="InterPro" id="IPR029058">
    <property type="entry name" value="AB_hydrolase_fold"/>
</dbReference>
<dbReference type="GO" id="GO:0052689">
    <property type="term" value="F:carboxylic ester hydrolase activity"/>
    <property type="evidence" value="ECO:0007669"/>
    <property type="project" value="UniProtKB-ARBA"/>
</dbReference>
<dbReference type="Proteomes" id="UP000011220">
    <property type="component" value="Chromosome"/>
</dbReference>
<dbReference type="AlphaFoldDB" id="L7VU10"/>
<dbReference type="STRING" id="1121335.Cst_c20950"/>
<evidence type="ECO:0000313" key="4">
    <source>
        <dbReference type="Proteomes" id="UP000011220"/>
    </source>
</evidence>
<dbReference type="eggNOG" id="COG1073">
    <property type="taxonomic scope" value="Bacteria"/>
</dbReference>
<name>L7VU10_THES1</name>
<organism evidence="3 4">
    <name type="scientific">Thermoclostridium stercorarium (strain ATCC 35414 / DSM 8532 / NCIMB 11754)</name>
    <name type="common">Clostridium stercorarium</name>
    <dbReference type="NCBI Taxonomy" id="1121335"/>
    <lineage>
        <taxon>Bacteria</taxon>
        <taxon>Bacillati</taxon>
        <taxon>Bacillota</taxon>
        <taxon>Clostridia</taxon>
        <taxon>Eubacteriales</taxon>
        <taxon>Oscillospiraceae</taxon>
        <taxon>Thermoclostridium</taxon>
    </lineage>
</organism>
<evidence type="ECO:0000256" key="1">
    <source>
        <dbReference type="ARBA" id="ARBA00022801"/>
    </source>
</evidence>
<accession>L7VU10</accession>
<dbReference type="InterPro" id="IPR050261">
    <property type="entry name" value="FrsA_esterase"/>
</dbReference>
<dbReference type="SUPFAM" id="SSF53474">
    <property type="entry name" value="alpha/beta-Hydrolases"/>
    <property type="match status" value="1"/>
</dbReference>
<evidence type="ECO:0000259" key="2">
    <source>
        <dbReference type="Pfam" id="PF12146"/>
    </source>
</evidence>
<gene>
    <name evidence="3" type="ordered locus">Cst_c20950</name>
</gene>